<protein>
    <submittedName>
        <fullName evidence="7">Lysophospholipid acyltransferase family protein</fullName>
    </submittedName>
</protein>
<keyword evidence="2" id="KW-1003">Cell membrane</keyword>
<comment type="caution">
    <text evidence="7">The sequence shown here is derived from an EMBL/GenBank/DDBJ whole genome shotgun (WGS) entry which is preliminary data.</text>
</comment>
<dbReference type="PIRSF" id="PIRSF026649">
    <property type="entry name" value="MsbB"/>
    <property type="match status" value="1"/>
</dbReference>
<dbReference type="InterPro" id="IPR004960">
    <property type="entry name" value="LipA_acyltrans"/>
</dbReference>
<keyword evidence="5" id="KW-0472">Membrane</keyword>
<dbReference type="RefSeq" id="WP_311363156.1">
    <property type="nucleotide sequence ID" value="NZ_JAVRIC010000001.1"/>
</dbReference>
<evidence type="ECO:0000256" key="4">
    <source>
        <dbReference type="ARBA" id="ARBA00022679"/>
    </source>
</evidence>
<evidence type="ECO:0000256" key="3">
    <source>
        <dbReference type="ARBA" id="ARBA00022519"/>
    </source>
</evidence>
<evidence type="ECO:0000256" key="1">
    <source>
        <dbReference type="ARBA" id="ARBA00004533"/>
    </source>
</evidence>
<dbReference type="PANTHER" id="PTHR30606">
    <property type="entry name" value="LIPID A BIOSYNTHESIS LAUROYL ACYLTRANSFERASE"/>
    <property type="match status" value="1"/>
</dbReference>
<keyword evidence="4" id="KW-0808">Transferase</keyword>
<sequence length="303" mass="33629">MKLRLARWLLMLSGYLPLPLLHACGWLVGRVLWWIPNKPRAITLRHLRLCLPELDDAQRRRIARESLGHMAMAVLEAPAIWFGPQGRLRAWLKDPAAEAALRGACADGGTIVLCPHLGSWELAGMFCAAQGQITSLYKPQKGVFDQLILEGRQRLGARLVPTIGSGVKALLEALRQGEMIGVLPDHDPPAGSGVFAPLFGIQAHTTELVSKLAARTGAPVWFCYAERLAFGRGFRLHVMPAPDGVADKTQGVTAMNHGVEQCLRHLPQQYWWSYKRYRRRPPGQPDFYRAEGLRTLPGITDAE</sequence>
<keyword evidence="8" id="KW-1185">Reference proteome</keyword>
<dbReference type="Pfam" id="PF03279">
    <property type="entry name" value="Lip_A_acyltrans"/>
    <property type="match status" value="1"/>
</dbReference>
<dbReference type="EMBL" id="JAVRIC010000001">
    <property type="protein sequence ID" value="MDT0495761.1"/>
    <property type="molecule type" value="Genomic_DNA"/>
</dbReference>
<accession>A0ABU2WD06</accession>
<dbReference type="PANTHER" id="PTHR30606:SF10">
    <property type="entry name" value="PHOSPHATIDYLINOSITOL MANNOSIDE ACYLTRANSFERASE"/>
    <property type="match status" value="1"/>
</dbReference>
<dbReference type="GO" id="GO:0016746">
    <property type="term" value="F:acyltransferase activity"/>
    <property type="evidence" value="ECO:0007669"/>
    <property type="project" value="UniProtKB-KW"/>
</dbReference>
<evidence type="ECO:0000256" key="6">
    <source>
        <dbReference type="ARBA" id="ARBA00023315"/>
    </source>
</evidence>
<dbReference type="Proteomes" id="UP001254608">
    <property type="component" value="Unassembled WGS sequence"/>
</dbReference>
<reference evidence="7 8" key="1">
    <citation type="submission" date="2023-09" db="EMBL/GenBank/DDBJ databases">
        <authorList>
            <person name="Rey-Velasco X."/>
        </authorList>
    </citation>
    <scope>NUCLEOTIDE SEQUENCE [LARGE SCALE GENOMIC DNA]</scope>
    <source>
        <strain evidence="7 8">W345</strain>
    </source>
</reference>
<keyword evidence="6 7" id="KW-0012">Acyltransferase</keyword>
<evidence type="ECO:0000313" key="7">
    <source>
        <dbReference type="EMBL" id="MDT0495761.1"/>
    </source>
</evidence>
<proteinExistence type="predicted"/>
<gene>
    <name evidence="7" type="ORF">RM530_00055</name>
</gene>
<name>A0ABU2WD06_9GAMM</name>
<dbReference type="CDD" id="cd07984">
    <property type="entry name" value="LPLAT_LABLAT-like"/>
    <property type="match status" value="1"/>
</dbReference>
<comment type="subcellular location">
    <subcellularLocation>
        <location evidence="1">Cell inner membrane</location>
    </subcellularLocation>
</comment>
<keyword evidence="3" id="KW-0997">Cell inner membrane</keyword>
<evidence type="ECO:0000313" key="8">
    <source>
        <dbReference type="Proteomes" id="UP001254608"/>
    </source>
</evidence>
<evidence type="ECO:0000256" key="2">
    <source>
        <dbReference type="ARBA" id="ARBA00022475"/>
    </source>
</evidence>
<evidence type="ECO:0000256" key="5">
    <source>
        <dbReference type="ARBA" id="ARBA00023136"/>
    </source>
</evidence>
<organism evidence="7 8">
    <name type="scientific">Banduia mediterranea</name>
    <dbReference type="NCBI Taxonomy" id="3075609"/>
    <lineage>
        <taxon>Bacteria</taxon>
        <taxon>Pseudomonadati</taxon>
        <taxon>Pseudomonadota</taxon>
        <taxon>Gammaproteobacteria</taxon>
        <taxon>Nevskiales</taxon>
        <taxon>Algiphilaceae</taxon>
        <taxon>Banduia</taxon>
    </lineage>
</organism>